<keyword evidence="2" id="KW-1185">Reference proteome</keyword>
<evidence type="ECO:0000313" key="2">
    <source>
        <dbReference type="Proteomes" id="UP000825701"/>
    </source>
</evidence>
<dbReference type="KEGG" id="cmet:K6K41_09920"/>
<evidence type="ECO:0000313" key="1">
    <source>
        <dbReference type="EMBL" id="QZO01675.1"/>
    </source>
</evidence>
<sequence>MADDGDVRSAGDELAYAEERLLACQKLAMELKRSLERGTDEPLVIHFQERYARLEREIKTWRWYRSSVLSRQENHTNE</sequence>
<protein>
    <submittedName>
        <fullName evidence="1">Uncharacterized protein</fullName>
    </submittedName>
</protein>
<dbReference type="EMBL" id="CP081869">
    <property type="protein sequence ID" value="QZO01675.1"/>
    <property type="molecule type" value="Genomic_DNA"/>
</dbReference>
<gene>
    <name evidence="1" type="ORF">K6K41_09920</name>
</gene>
<name>A0A9E6RC97_9HYPH</name>
<organism evidence="1 2">
    <name type="scientific">Chenggangzhangella methanolivorans</name>
    <dbReference type="NCBI Taxonomy" id="1437009"/>
    <lineage>
        <taxon>Bacteria</taxon>
        <taxon>Pseudomonadati</taxon>
        <taxon>Pseudomonadota</taxon>
        <taxon>Alphaproteobacteria</taxon>
        <taxon>Hyphomicrobiales</taxon>
        <taxon>Methylopilaceae</taxon>
        <taxon>Chenggangzhangella</taxon>
    </lineage>
</organism>
<reference evidence="1" key="1">
    <citation type="submission" date="2021-08" db="EMBL/GenBank/DDBJ databases">
        <authorList>
            <person name="Zhang H."/>
            <person name="Xu M."/>
            <person name="Yu Z."/>
            <person name="Yang L."/>
            <person name="Cai Y."/>
        </authorList>
    </citation>
    <scope>NUCLEOTIDE SEQUENCE</scope>
    <source>
        <strain evidence="1">CHL1</strain>
    </source>
</reference>
<dbReference type="Proteomes" id="UP000825701">
    <property type="component" value="Chromosome"/>
</dbReference>
<dbReference type="AlphaFoldDB" id="A0A9E6RC97"/>
<accession>A0A9E6RC97</accession>
<dbReference type="RefSeq" id="WP_261404983.1">
    <property type="nucleotide sequence ID" value="NZ_CP081869.1"/>
</dbReference>
<proteinExistence type="predicted"/>